<comment type="catalytic activity">
    <reaction evidence="10">
        <text>a (3R)-hydroxyacyl-[ACP] + L-ornithine = a lyso-ornithine lipid + holo-[ACP] + H(+)</text>
        <dbReference type="Rhea" id="RHEA:20633"/>
        <dbReference type="Rhea" id="RHEA-COMP:9685"/>
        <dbReference type="Rhea" id="RHEA-COMP:9945"/>
        <dbReference type="ChEBI" id="CHEBI:15378"/>
        <dbReference type="ChEBI" id="CHEBI:46911"/>
        <dbReference type="ChEBI" id="CHEBI:64479"/>
        <dbReference type="ChEBI" id="CHEBI:78827"/>
        <dbReference type="ChEBI" id="CHEBI:138482"/>
        <dbReference type="EC" id="2.3.2.30"/>
    </reaction>
    <physiologicalReaction direction="left-to-right" evidence="10">
        <dbReference type="Rhea" id="RHEA:20634"/>
    </physiologicalReaction>
</comment>
<evidence type="ECO:0000256" key="5">
    <source>
        <dbReference type="ARBA" id="ARBA00023315"/>
    </source>
</evidence>
<dbReference type="Pfam" id="PF13444">
    <property type="entry name" value="Acetyltransf_5"/>
    <property type="match status" value="1"/>
</dbReference>
<dbReference type="OrthoDB" id="9787072at2"/>
<dbReference type="InterPro" id="IPR052351">
    <property type="entry name" value="Ornithine_N-alpha-AT"/>
</dbReference>
<dbReference type="PANTHER" id="PTHR37323">
    <property type="entry name" value="GCN5-RELATED N-ACETYLTRANSFERASE"/>
    <property type="match status" value="1"/>
</dbReference>
<evidence type="ECO:0000256" key="4">
    <source>
        <dbReference type="ARBA" id="ARBA00023098"/>
    </source>
</evidence>
<sequence length="238" mass="26671">MTIVLQKGRYRARQSTLAQDIIKAQSLRARAFGCDDRDALDARSVHILVEEVGSGEVRCCFRMLLLPSTKIGQSYSAQFYDLSALQTYDGLLVEMGRFCIDPEVKNDPDVLRIAWGAMTAFVDTHEVALMFGCSSFVGTDPTPYLGSFSMLANKHLAPEHLRPRQKAADTFCFDLISTAKQRSERVMPSLLRTYLMMGGWVSDHAVIDRQMNTMHVFTGVEVCKIPEARKRLLRAVVG</sequence>
<dbReference type="RefSeq" id="WP_072630575.1">
    <property type="nucleotide sequence ID" value="NZ_MLCB01000132.1"/>
</dbReference>
<dbReference type="GO" id="GO:0043810">
    <property type="term" value="F:ornithine-acyl [acyl carrier protein] N-acyltransferase activity"/>
    <property type="evidence" value="ECO:0007669"/>
    <property type="project" value="UniProtKB-EC"/>
</dbReference>
<evidence type="ECO:0000256" key="1">
    <source>
        <dbReference type="ARBA" id="ARBA00005189"/>
    </source>
</evidence>
<name>A0A1L9NWX0_9RHOB</name>
<dbReference type="Gene3D" id="3.40.630.30">
    <property type="match status" value="1"/>
</dbReference>
<keyword evidence="3" id="KW-0808">Transferase</keyword>
<evidence type="ECO:0000256" key="9">
    <source>
        <dbReference type="ARBA" id="ARBA00045724"/>
    </source>
</evidence>
<evidence type="ECO:0000313" key="12">
    <source>
        <dbReference type="Proteomes" id="UP000184514"/>
    </source>
</evidence>
<evidence type="ECO:0000256" key="3">
    <source>
        <dbReference type="ARBA" id="ARBA00022679"/>
    </source>
</evidence>
<dbReference type="EC" id="2.3.2.30" evidence="7"/>
<evidence type="ECO:0000256" key="8">
    <source>
        <dbReference type="ARBA" id="ARBA00039866"/>
    </source>
</evidence>
<keyword evidence="5" id="KW-0012">Acyltransferase</keyword>
<organism evidence="11 12">
    <name type="scientific">Planktotalea frisia</name>
    <dbReference type="NCBI Taxonomy" id="696762"/>
    <lineage>
        <taxon>Bacteria</taxon>
        <taxon>Pseudomonadati</taxon>
        <taxon>Pseudomonadota</taxon>
        <taxon>Alphaproteobacteria</taxon>
        <taxon>Rhodobacterales</taxon>
        <taxon>Paracoccaceae</taxon>
        <taxon>Planktotalea</taxon>
    </lineage>
</organism>
<protein>
    <recommendedName>
        <fullName evidence="8">L-ornithine N(alpha)-acyltransferase</fullName>
        <ecNumber evidence="7">2.3.2.30</ecNumber>
    </recommendedName>
</protein>
<gene>
    <name evidence="11" type="ORF">PFRI_20090</name>
</gene>
<evidence type="ECO:0000256" key="6">
    <source>
        <dbReference type="ARBA" id="ARBA00038095"/>
    </source>
</evidence>
<keyword evidence="12" id="KW-1185">Reference proteome</keyword>
<keyword evidence="4" id="KW-0443">Lipid metabolism</keyword>
<evidence type="ECO:0000256" key="7">
    <source>
        <dbReference type="ARBA" id="ARBA00039058"/>
    </source>
</evidence>
<dbReference type="SUPFAM" id="SSF55729">
    <property type="entry name" value="Acyl-CoA N-acyltransferases (Nat)"/>
    <property type="match status" value="1"/>
</dbReference>
<reference evidence="11 12" key="1">
    <citation type="submission" date="2016-10" db="EMBL/GenBank/DDBJ databases">
        <title>Genome sequence of Planktotalea frisia SH6-1.</title>
        <authorList>
            <person name="Poehlein A."/>
            <person name="Bakenhus I."/>
            <person name="Voget S."/>
            <person name="Brinkhoff T."/>
            <person name="Simon M."/>
        </authorList>
    </citation>
    <scope>NUCLEOTIDE SEQUENCE [LARGE SCALE GENOMIC DNA]</scope>
    <source>
        <strain evidence="11 12">SH6-1</strain>
    </source>
</reference>
<dbReference type="InterPro" id="IPR016181">
    <property type="entry name" value="Acyl_CoA_acyltransferase"/>
</dbReference>
<dbReference type="STRING" id="696762.PFRI_20090"/>
<dbReference type="AlphaFoldDB" id="A0A1L9NWX0"/>
<evidence type="ECO:0000256" key="10">
    <source>
        <dbReference type="ARBA" id="ARBA00047785"/>
    </source>
</evidence>
<dbReference type="EMBL" id="MLCB01000132">
    <property type="protein sequence ID" value="OJI93780.1"/>
    <property type="molecule type" value="Genomic_DNA"/>
</dbReference>
<comment type="function">
    <text evidence="9">Catalyzes the first step in the biosynthesis of ornithine lipids, which are phosphorus-free membrane lipids. Catalyzes the 3-hydroxyacyl-acyl carrier protein-dependent acylation of ornithine to form lyso-ornithine lipid (LOL).</text>
</comment>
<comment type="similarity">
    <text evidence="6">Belongs to the acetyltransferase family. OlsB subfamily.</text>
</comment>
<comment type="pathway">
    <text evidence="1">Lipid metabolism.</text>
</comment>
<evidence type="ECO:0000313" key="11">
    <source>
        <dbReference type="EMBL" id="OJI93780.1"/>
    </source>
</evidence>
<comment type="caution">
    <text evidence="11">The sequence shown here is derived from an EMBL/GenBank/DDBJ whole genome shotgun (WGS) entry which is preliminary data.</text>
</comment>
<evidence type="ECO:0000256" key="2">
    <source>
        <dbReference type="ARBA" id="ARBA00022516"/>
    </source>
</evidence>
<dbReference type="PANTHER" id="PTHR37323:SF1">
    <property type="entry name" value="L-ORNITHINE N(ALPHA)-ACYLTRANSFERASE"/>
    <property type="match status" value="1"/>
</dbReference>
<accession>A0A1L9NWX0</accession>
<dbReference type="Proteomes" id="UP000184514">
    <property type="component" value="Unassembled WGS sequence"/>
</dbReference>
<dbReference type="GO" id="GO:0006629">
    <property type="term" value="P:lipid metabolic process"/>
    <property type="evidence" value="ECO:0007669"/>
    <property type="project" value="UniProtKB-KW"/>
</dbReference>
<keyword evidence="2" id="KW-0444">Lipid biosynthesis</keyword>
<proteinExistence type="inferred from homology"/>